<evidence type="ECO:0000313" key="2">
    <source>
        <dbReference type="EMBL" id="ELR24139.1"/>
    </source>
</evidence>
<dbReference type="RefSeq" id="XP_004353667.1">
    <property type="nucleotide sequence ID" value="XM_004353615.1"/>
</dbReference>
<feature type="compositionally biased region" description="Low complexity" evidence="1">
    <location>
        <begin position="67"/>
        <end position="78"/>
    </location>
</feature>
<accession>L8HF70</accession>
<feature type="compositionally biased region" description="Polar residues" evidence="1">
    <location>
        <begin position="79"/>
        <end position="88"/>
    </location>
</feature>
<dbReference type="GeneID" id="14925142"/>
<dbReference type="EMBL" id="KB007837">
    <property type="protein sequence ID" value="ELR24139.1"/>
    <property type="molecule type" value="Genomic_DNA"/>
</dbReference>
<evidence type="ECO:0000313" key="3">
    <source>
        <dbReference type="Proteomes" id="UP000011083"/>
    </source>
</evidence>
<reference evidence="2 3" key="1">
    <citation type="journal article" date="2013" name="Genome Biol.">
        <title>Genome of Acanthamoeba castellanii highlights extensive lateral gene transfer and early evolution of tyrosine kinase signaling.</title>
        <authorList>
            <person name="Clarke M."/>
            <person name="Lohan A.J."/>
            <person name="Liu B."/>
            <person name="Lagkouvardos I."/>
            <person name="Roy S."/>
            <person name="Zafar N."/>
            <person name="Bertelli C."/>
            <person name="Schilde C."/>
            <person name="Kianianmomeni A."/>
            <person name="Burglin T.R."/>
            <person name="Frech C."/>
            <person name="Turcotte B."/>
            <person name="Kopec K.O."/>
            <person name="Synnott J.M."/>
            <person name="Choo C."/>
            <person name="Paponov I."/>
            <person name="Finkler A."/>
            <person name="Soon Heng Tan C."/>
            <person name="Hutchins A.P."/>
            <person name="Weinmeier T."/>
            <person name="Rattei T."/>
            <person name="Chu J.S."/>
            <person name="Gimenez G."/>
            <person name="Irimia M."/>
            <person name="Rigden D.J."/>
            <person name="Fitzpatrick D.A."/>
            <person name="Lorenzo-Morales J."/>
            <person name="Bateman A."/>
            <person name="Chiu C.H."/>
            <person name="Tang P."/>
            <person name="Hegemann P."/>
            <person name="Fromm H."/>
            <person name="Raoult D."/>
            <person name="Greub G."/>
            <person name="Miranda-Saavedra D."/>
            <person name="Chen N."/>
            <person name="Nash P."/>
            <person name="Ginger M.L."/>
            <person name="Horn M."/>
            <person name="Schaap P."/>
            <person name="Caler L."/>
            <person name="Loftus B."/>
        </authorList>
    </citation>
    <scope>NUCLEOTIDE SEQUENCE [LARGE SCALE GENOMIC DNA]</scope>
    <source>
        <strain evidence="2 3">Neff</strain>
    </source>
</reference>
<feature type="region of interest" description="Disordered" evidence="1">
    <location>
        <begin position="66"/>
        <end position="88"/>
    </location>
</feature>
<keyword evidence="3" id="KW-1185">Reference proteome</keyword>
<dbReference type="Proteomes" id="UP000011083">
    <property type="component" value="Unassembled WGS sequence"/>
</dbReference>
<protein>
    <submittedName>
        <fullName evidence="2">Uncharacterized protein</fullName>
    </submittedName>
</protein>
<evidence type="ECO:0000256" key="1">
    <source>
        <dbReference type="SAM" id="MobiDB-lite"/>
    </source>
</evidence>
<dbReference type="VEuPathDB" id="AmoebaDB:ACA1_153690"/>
<sequence length="88" mass="9590">MSSISAIRMNNAASSASTMAGWRRAFGAAFNAPYGSASSWARMKNAAAWSGFFFFQAAIFHPSSQFRTSSARTSTPASNQQQRWAKQQ</sequence>
<dbReference type="KEGG" id="acan:ACA1_153690"/>
<dbReference type="AlphaFoldDB" id="L8HF70"/>
<organism evidence="2 3">
    <name type="scientific">Acanthamoeba castellanii (strain ATCC 30010 / Neff)</name>
    <dbReference type="NCBI Taxonomy" id="1257118"/>
    <lineage>
        <taxon>Eukaryota</taxon>
        <taxon>Amoebozoa</taxon>
        <taxon>Discosea</taxon>
        <taxon>Longamoebia</taxon>
        <taxon>Centramoebida</taxon>
        <taxon>Acanthamoebidae</taxon>
        <taxon>Acanthamoeba</taxon>
    </lineage>
</organism>
<name>L8HF70_ACACF</name>
<proteinExistence type="predicted"/>
<gene>
    <name evidence="2" type="ORF">ACA1_153690</name>
</gene>